<accession>A0A2N9LI14</accession>
<evidence type="ECO:0000313" key="1">
    <source>
        <dbReference type="EMBL" id="SPE22763.1"/>
    </source>
</evidence>
<organism evidence="1 2">
    <name type="scientific">Candidatus Sulfuritelmatomonas gaucii</name>
    <dbReference type="NCBI Taxonomy" id="2043161"/>
    <lineage>
        <taxon>Bacteria</taxon>
        <taxon>Pseudomonadati</taxon>
        <taxon>Acidobacteriota</taxon>
        <taxon>Terriglobia</taxon>
        <taxon>Terriglobales</taxon>
        <taxon>Acidobacteriaceae</taxon>
        <taxon>Candidatus Sulfuritelmatomonas</taxon>
    </lineage>
</organism>
<sequence>MGFKASLTGCLCIQQQFWTSKQVTTVARRAMKLAVMTSFLLGSGISLAQCTYYLPAATAFPYSYPGTQVISGTSTAPNGTVTPFSVTHPFTYSVVSPYSYAYVLNANQDAAFTACSGQPLFSGSGSGTVGPSAQNNFYTNNVSAQVANGTLNIVASGNRTQPPNDGNTYTAYSAEYAYTIVYSIKTGAFSLTEEDSSSANYCCDASGDVISINETGSGSASGTWPIVQTVHGYSQVQKADYGQLAEFWLQKSAYSYQLFQGCSQVELGGHDQGIVNCKLLLDYAGATAALGMWYNNKAADPPDPDYTSIAQPVTPTIPLPPTDASWTAPQLAAYDAYKAYIQNSEQIIGLTQAEITCVNRAEGALNAGDAYWVQQQVAAFQRYADLEAFDLQLLIPQISQLKQAYSQSGFPDFSVSIDQATQFEQEIAINGLDPSFQQELLALGIDSNGLGSLGTAWSSLDPSTISGDYLASLAVPTSTIQQLEASFVFPFSSFSPKTTIFELLFPNTSLNAFEVSGFFTLGSTVSNFDPTTQDTSLGLGAFAVTIPAGSFHKSKNGNYEFLGIINGVSLLTLIQPTPAGYQFWMDGFGVGRTSLPDHTNPVSVAFQIGSNGSSTSVSVDYGTSP</sequence>
<reference evidence="2" key="1">
    <citation type="submission" date="2018-02" db="EMBL/GenBank/DDBJ databases">
        <authorList>
            <person name="Hausmann B."/>
        </authorList>
    </citation>
    <scope>NUCLEOTIDE SEQUENCE [LARGE SCALE GENOMIC DNA]</scope>
    <source>
        <strain evidence="2">Peat soil MAG SbA5</strain>
    </source>
</reference>
<evidence type="ECO:0000313" key="2">
    <source>
        <dbReference type="Proteomes" id="UP000239735"/>
    </source>
</evidence>
<gene>
    <name evidence="1" type="ORF">SBA5_360001</name>
</gene>
<dbReference type="EMBL" id="OKRB01000093">
    <property type="protein sequence ID" value="SPE22763.1"/>
    <property type="molecule type" value="Genomic_DNA"/>
</dbReference>
<dbReference type="AlphaFoldDB" id="A0A2N9LI14"/>
<protein>
    <submittedName>
        <fullName evidence="1">Uncharacterized protein</fullName>
    </submittedName>
</protein>
<name>A0A2N9LI14_9BACT</name>
<dbReference type="OrthoDB" id="145213at2"/>
<dbReference type="Proteomes" id="UP000239735">
    <property type="component" value="Unassembled WGS sequence"/>
</dbReference>
<proteinExistence type="predicted"/>